<dbReference type="GO" id="GO:0000145">
    <property type="term" value="C:exocyst"/>
    <property type="evidence" value="ECO:0007669"/>
    <property type="project" value="InterPro"/>
</dbReference>
<dbReference type="Proteomes" id="UP000094336">
    <property type="component" value="Unassembled WGS sequence"/>
</dbReference>
<gene>
    <name evidence="9" type="ORF">BABINDRAFT_165465</name>
</gene>
<organism evidence="9 10">
    <name type="scientific">Babjeviella inositovora NRRL Y-12698</name>
    <dbReference type="NCBI Taxonomy" id="984486"/>
    <lineage>
        <taxon>Eukaryota</taxon>
        <taxon>Fungi</taxon>
        <taxon>Dikarya</taxon>
        <taxon>Ascomycota</taxon>
        <taxon>Saccharomycotina</taxon>
        <taxon>Pichiomycetes</taxon>
        <taxon>Serinales incertae sedis</taxon>
        <taxon>Babjeviella</taxon>
    </lineage>
</organism>
<dbReference type="InterPro" id="IPR042561">
    <property type="entry name" value="Exo84_C_1"/>
</dbReference>
<dbReference type="InterPro" id="IPR016159">
    <property type="entry name" value="Cullin_repeat-like_dom_sf"/>
</dbReference>
<evidence type="ECO:0000259" key="8">
    <source>
        <dbReference type="Pfam" id="PF16528"/>
    </source>
</evidence>
<dbReference type="GO" id="GO:0006887">
    <property type="term" value="P:exocytosis"/>
    <property type="evidence" value="ECO:0007669"/>
    <property type="project" value="UniProtKB-KW"/>
</dbReference>
<keyword evidence="10" id="KW-1185">Reference proteome</keyword>
<dbReference type="PANTHER" id="PTHR21426:SF12">
    <property type="entry name" value="EXOCYST COMPLEX COMPONENT 8"/>
    <property type="match status" value="1"/>
</dbReference>
<dbReference type="Pfam" id="PF25345">
    <property type="entry name" value="PH_EXO84"/>
    <property type="match status" value="1"/>
</dbReference>
<feature type="region of interest" description="Disordered" evidence="7">
    <location>
        <begin position="372"/>
        <end position="392"/>
    </location>
</feature>
<feature type="region of interest" description="Disordered" evidence="7">
    <location>
        <begin position="1"/>
        <end position="67"/>
    </location>
</feature>
<dbReference type="InterPro" id="IPR032403">
    <property type="entry name" value="Exo84_C"/>
</dbReference>
<dbReference type="EMBL" id="KV454427">
    <property type="protein sequence ID" value="ODQ81956.1"/>
    <property type="molecule type" value="Genomic_DNA"/>
</dbReference>
<dbReference type="InterPro" id="IPR042560">
    <property type="entry name" value="Exo84_C_2"/>
</dbReference>
<dbReference type="SUPFAM" id="SSF74788">
    <property type="entry name" value="Cullin repeat-like"/>
    <property type="match status" value="1"/>
</dbReference>
<feature type="compositionally biased region" description="Polar residues" evidence="7">
    <location>
        <begin position="43"/>
        <end position="67"/>
    </location>
</feature>
<dbReference type="GO" id="GO:0006893">
    <property type="term" value="P:Golgi to plasma membrane transport"/>
    <property type="evidence" value="ECO:0007669"/>
    <property type="project" value="TreeGrafter"/>
</dbReference>
<keyword evidence="4" id="KW-0813">Transport</keyword>
<dbReference type="Gene3D" id="1.20.58.1220">
    <property type="entry name" value="Exo84p, C-terminal helical domain"/>
    <property type="match status" value="1"/>
</dbReference>
<dbReference type="InterPro" id="IPR033961">
    <property type="entry name" value="Exo84"/>
</dbReference>
<evidence type="ECO:0000256" key="3">
    <source>
        <dbReference type="ARBA" id="ARBA00021269"/>
    </source>
</evidence>
<evidence type="ECO:0000256" key="7">
    <source>
        <dbReference type="SAM" id="MobiDB-lite"/>
    </source>
</evidence>
<dbReference type="GO" id="GO:0030133">
    <property type="term" value="C:transport vesicle"/>
    <property type="evidence" value="ECO:0007669"/>
    <property type="project" value="UniProtKB-SubCell"/>
</dbReference>
<reference evidence="10" key="1">
    <citation type="submission" date="2016-05" db="EMBL/GenBank/DDBJ databases">
        <title>Comparative genomics of biotechnologically important yeasts.</title>
        <authorList>
            <consortium name="DOE Joint Genome Institute"/>
            <person name="Riley R."/>
            <person name="Haridas S."/>
            <person name="Wolfe K.H."/>
            <person name="Lopes M.R."/>
            <person name="Hittinger C.T."/>
            <person name="Goker M."/>
            <person name="Salamov A."/>
            <person name="Wisecaver J."/>
            <person name="Long T.M."/>
            <person name="Aerts A.L."/>
            <person name="Barry K."/>
            <person name="Choi C."/>
            <person name="Clum A."/>
            <person name="Coughlan A.Y."/>
            <person name="Deshpande S."/>
            <person name="Douglass A.P."/>
            <person name="Hanson S.J."/>
            <person name="Klenk H.-P."/>
            <person name="Labutti K."/>
            <person name="Lapidus A."/>
            <person name="Lindquist E."/>
            <person name="Lipzen A."/>
            <person name="Meier-Kolthoff J.P."/>
            <person name="Ohm R.A."/>
            <person name="Otillar R.P."/>
            <person name="Pangilinan J."/>
            <person name="Peng Y."/>
            <person name="Rokas A."/>
            <person name="Rosa C.A."/>
            <person name="Scheuner C."/>
            <person name="Sibirny A.A."/>
            <person name="Slot J.C."/>
            <person name="Stielow J.B."/>
            <person name="Sun H."/>
            <person name="Kurtzman C.P."/>
            <person name="Blackwell M."/>
            <person name="Grigoriev I.V."/>
            <person name="Jeffries T.W."/>
        </authorList>
    </citation>
    <scope>NUCLEOTIDE SEQUENCE [LARGE SCALE GENOMIC DNA]</scope>
    <source>
        <strain evidence="10">NRRL Y-12698</strain>
    </source>
</reference>
<evidence type="ECO:0000256" key="2">
    <source>
        <dbReference type="ARBA" id="ARBA00007210"/>
    </source>
</evidence>
<dbReference type="InterPro" id="IPR011993">
    <property type="entry name" value="PH-like_dom_sf"/>
</dbReference>
<protein>
    <recommendedName>
        <fullName evidence="3">Exocyst complex component EXO84</fullName>
    </recommendedName>
</protein>
<evidence type="ECO:0000256" key="6">
    <source>
        <dbReference type="ARBA" id="ARBA00022927"/>
    </source>
</evidence>
<name>A0A1E3QWC3_9ASCO</name>
<comment type="similarity">
    <text evidence="2">Belongs to the EXO84 family.</text>
</comment>
<dbReference type="GeneID" id="30148188"/>
<keyword evidence="5" id="KW-0268">Exocytosis</keyword>
<evidence type="ECO:0000256" key="4">
    <source>
        <dbReference type="ARBA" id="ARBA00022448"/>
    </source>
</evidence>
<dbReference type="Gene3D" id="1.20.58.1210">
    <property type="entry name" value="Exo84p, N-terminal helical domain"/>
    <property type="match status" value="1"/>
</dbReference>
<keyword evidence="6" id="KW-0653">Protein transport</keyword>
<dbReference type="STRING" id="984486.A0A1E3QWC3"/>
<sequence length="604" mass="67442">MDEIQIPKLRKRTAKPEWAAPVNDAASFETTASRNPYAEISQPFGQPSSSAQSVKPNVLSTKRNRNASRSISQRFSVRYNDDFAYNAADAPSLPNIANLNLDSQAPQDVQTRINTELAYAGAAEVVRFAHGLKQEDEVLTEQIKTNINDNYKHIFQLSTDLVLTETDLNLLRTSITELCGVIDTLQERARATVGQTAEGASRARDRSSIVVLEKMWASALASLYKHVEGAAKFVPPIPGRHVFAESGRWSELNGANWKVFQPIHLFVLNDHVLVATKKKKTTNEHAFKLVAVQCWPIQDVTMGDITPPQTSPDVYTINIKYQSLSYLYQTDRYDHYTKISTAFKEAAHKFRAQADKRLSRSDKRLSGVMDLSTRVKSHSRTQSEANAPQDASMRELGAIDERVDELCMAVAQHEYASSVAILAECKARAAAVETQHLDVAVLVDLLALKLRLREDQLVRDLVHAVRTEHTRAQTAVLMAHFTLLGILHTGRDAYLSQQSLRIDELVNEISFLSEVEVYVTQVTIVTFQCVKRAITTYIAAFPADTFSFVVTWATAEVTKYALFLKNQLHGVRAESEVHQACVQIARAQADELKAVGMNVDFLLE</sequence>
<proteinExistence type="inferred from homology"/>
<accession>A0A1E3QWC3</accession>
<comment type="subcellular location">
    <subcellularLocation>
        <location evidence="1">Cytoplasmic vesicle</location>
        <location evidence="1">Secretory vesicle</location>
    </subcellularLocation>
</comment>
<dbReference type="Pfam" id="PF08700">
    <property type="entry name" value="VPS51_Exo84_N"/>
    <property type="match status" value="1"/>
</dbReference>
<dbReference type="PANTHER" id="PTHR21426">
    <property type="entry name" value="EXOCYST COMPLEX COMPONENT 8"/>
    <property type="match status" value="1"/>
</dbReference>
<dbReference type="Pfam" id="PF16528">
    <property type="entry name" value="Exo84_C"/>
    <property type="match status" value="1"/>
</dbReference>
<feature type="domain" description="Exocyst component Exo84 C-terminal" evidence="8">
    <location>
        <begin position="399"/>
        <end position="599"/>
    </location>
</feature>
<evidence type="ECO:0000256" key="1">
    <source>
        <dbReference type="ARBA" id="ARBA00004398"/>
    </source>
</evidence>
<evidence type="ECO:0000313" key="9">
    <source>
        <dbReference type="EMBL" id="ODQ81956.1"/>
    </source>
</evidence>
<dbReference type="OrthoDB" id="642193at2759"/>
<evidence type="ECO:0000313" key="10">
    <source>
        <dbReference type="Proteomes" id="UP000094336"/>
    </source>
</evidence>
<dbReference type="GO" id="GO:0015031">
    <property type="term" value="P:protein transport"/>
    <property type="evidence" value="ECO:0007669"/>
    <property type="project" value="UniProtKB-KW"/>
</dbReference>
<evidence type="ECO:0000256" key="5">
    <source>
        <dbReference type="ARBA" id="ARBA00022483"/>
    </source>
</evidence>
<dbReference type="RefSeq" id="XP_018987284.1">
    <property type="nucleotide sequence ID" value="XM_019130335.1"/>
</dbReference>
<dbReference type="Gene3D" id="2.30.29.30">
    <property type="entry name" value="Pleckstrin-homology domain (PH domain)/Phosphotyrosine-binding domain (PTB)"/>
    <property type="match status" value="1"/>
</dbReference>
<dbReference type="AlphaFoldDB" id="A0A1E3QWC3"/>